<dbReference type="AlphaFoldDB" id="F5YQE7"/>
<accession>F5YQE7</accession>
<dbReference type="HOGENOM" id="CLU_2157264_0_0_12"/>
<dbReference type="Proteomes" id="UP000009223">
    <property type="component" value="Chromosome"/>
</dbReference>
<dbReference type="InterPro" id="IPR011042">
    <property type="entry name" value="6-blade_b-propeller_TolB-like"/>
</dbReference>
<organism evidence="1 2">
    <name type="scientific">Treponema primitia (strain ATCC BAA-887 / DSM 12427 / ZAS-2)</name>
    <dbReference type="NCBI Taxonomy" id="545694"/>
    <lineage>
        <taxon>Bacteria</taxon>
        <taxon>Pseudomonadati</taxon>
        <taxon>Spirochaetota</taxon>
        <taxon>Spirochaetia</taxon>
        <taxon>Spirochaetales</taxon>
        <taxon>Treponemataceae</taxon>
        <taxon>Treponema</taxon>
    </lineage>
</organism>
<evidence type="ECO:0000313" key="2">
    <source>
        <dbReference type="Proteomes" id="UP000009223"/>
    </source>
</evidence>
<keyword evidence="2" id="KW-1185">Reference proteome</keyword>
<proteinExistence type="predicted"/>
<gene>
    <name evidence="1" type="ordered locus">TREPR_3679</name>
</gene>
<evidence type="ECO:0000313" key="1">
    <source>
        <dbReference type="EMBL" id="AEF85947.1"/>
    </source>
</evidence>
<protein>
    <submittedName>
        <fullName evidence="1">Serine/threonine-protein kinase</fullName>
    </submittedName>
</protein>
<dbReference type="SUPFAM" id="SSF101898">
    <property type="entry name" value="NHL repeat"/>
    <property type="match status" value="1"/>
</dbReference>
<dbReference type="eggNOG" id="COG3391">
    <property type="taxonomic scope" value="Bacteria"/>
</dbReference>
<reference evidence="2" key="1">
    <citation type="submission" date="2009-12" db="EMBL/GenBank/DDBJ databases">
        <title>Complete sequence of Treponema primitia strain ZAS-2.</title>
        <authorList>
            <person name="Tetu S.G."/>
            <person name="Matson E."/>
            <person name="Ren Q."/>
            <person name="Seshadri R."/>
            <person name="Elbourne L."/>
            <person name="Hassan K.A."/>
            <person name="Durkin A."/>
            <person name="Radune D."/>
            <person name="Mohamoud Y."/>
            <person name="Shay R."/>
            <person name="Jin S."/>
            <person name="Zhang X."/>
            <person name="Lucey K."/>
            <person name="Ballor N.R."/>
            <person name="Ottesen E."/>
            <person name="Rosenthal R."/>
            <person name="Allen A."/>
            <person name="Leadbetter J.R."/>
            <person name="Paulsen I.T."/>
        </authorList>
    </citation>
    <scope>NUCLEOTIDE SEQUENCE [LARGE SCALE GENOMIC DNA]</scope>
    <source>
        <strain evidence="2">ATCC BAA-887 / DSM 12427 / ZAS-2</strain>
    </source>
</reference>
<dbReference type="KEGG" id="tpi:TREPR_3679"/>
<sequence>MKTPVGVAEDLDGNLYVTNYGGSIIKVFPDGTTRPFSNDFGRPGVGIDISLQNEIFAVDNGDGCVRIISQDGSTNIVVDGISGCVALLIHGNTLYVGSWGTGAVYEYRIIL</sequence>
<keyword evidence="1" id="KW-0808">Transferase</keyword>
<reference evidence="1 2" key="2">
    <citation type="journal article" date="2011" name="ISME J.">
        <title>RNA-seq reveals cooperative metabolic interactions between two termite-gut spirochete species in co-culture.</title>
        <authorList>
            <person name="Rosenthal A.Z."/>
            <person name="Matson E.G."/>
            <person name="Eldar A."/>
            <person name="Leadbetter J.R."/>
        </authorList>
    </citation>
    <scope>NUCLEOTIDE SEQUENCE [LARGE SCALE GENOMIC DNA]</scope>
    <source>
        <strain evidence="2">ATCC BAA-887 / DSM 12427 / ZAS-2</strain>
    </source>
</reference>
<dbReference type="EMBL" id="CP001843">
    <property type="protein sequence ID" value="AEF85947.1"/>
    <property type="molecule type" value="Genomic_DNA"/>
</dbReference>
<dbReference type="GO" id="GO:0016301">
    <property type="term" value="F:kinase activity"/>
    <property type="evidence" value="ECO:0007669"/>
    <property type="project" value="UniProtKB-KW"/>
</dbReference>
<dbReference type="Gene3D" id="2.120.10.30">
    <property type="entry name" value="TolB, C-terminal domain"/>
    <property type="match status" value="1"/>
</dbReference>
<keyword evidence="1" id="KW-0418">Kinase</keyword>
<dbReference type="RefSeq" id="WP_015706635.1">
    <property type="nucleotide sequence ID" value="NC_015578.1"/>
</dbReference>
<dbReference type="OrthoDB" id="9792285at2"/>
<name>F5YQE7_TREPZ</name>